<dbReference type="RefSeq" id="WP_249297022.1">
    <property type="nucleotide sequence ID" value="NZ_JACRSX010000001.1"/>
</dbReference>
<keyword evidence="7" id="KW-0808">Transferase</keyword>
<feature type="transmembrane region" description="Helical" evidence="8">
    <location>
        <begin position="445"/>
        <end position="470"/>
    </location>
</feature>
<feature type="transmembrane region" description="Helical" evidence="8">
    <location>
        <begin position="74"/>
        <end position="96"/>
    </location>
</feature>
<keyword evidence="4 8" id="KW-0812">Transmembrane</keyword>
<evidence type="ECO:0000256" key="7">
    <source>
        <dbReference type="PIRNR" id="PIRNR016636"/>
    </source>
</evidence>
<dbReference type="InterPro" id="IPR051085">
    <property type="entry name" value="MB_O-acyltransferase"/>
</dbReference>
<feature type="transmembrane region" description="Helical" evidence="8">
    <location>
        <begin position="310"/>
        <end position="332"/>
    </location>
</feature>
<comment type="subcellular location">
    <subcellularLocation>
        <location evidence="1">Cell membrane</location>
        <topology evidence="1">Multi-pass membrane protein</topology>
    </subcellularLocation>
</comment>
<keyword evidence="7" id="KW-0012">Acyltransferase</keyword>
<dbReference type="PANTHER" id="PTHR13285">
    <property type="entry name" value="ACYLTRANSFERASE"/>
    <property type="match status" value="1"/>
</dbReference>
<name>A0ABR7MY68_9FIRM</name>
<protein>
    <submittedName>
        <fullName evidence="9">MBOAT family protein</fullName>
    </submittedName>
</protein>
<dbReference type="PIRSF" id="PIRSF016636">
    <property type="entry name" value="AlgI_DltB"/>
    <property type="match status" value="1"/>
</dbReference>
<dbReference type="InterPro" id="IPR024194">
    <property type="entry name" value="Ac/AlaTfrase_AlgI/DltB"/>
</dbReference>
<evidence type="ECO:0000256" key="1">
    <source>
        <dbReference type="ARBA" id="ARBA00004651"/>
    </source>
</evidence>
<dbReference type="Proteomes" id="UP000606193">
    <property type="component" value="Unassembled WGS sequence"/>
</dbReference>
<evidence type="ECO:0000256" key="6">
    <source>
        <dbReference type="ARBA" id="ARBA00023136"/>
    </source>
</evidence>
<comment type="caution">
    <text evidence="9">The sequence shown here is derived from an EMBL/GenBank/DDBJ whole genome shotgun (WGS) entry which is preliminary data.</text>
</comment>
<reference evidence="9 10" key="1">
    <citation type="submission" date="2020-08" db="EMBL/GenBank/DDBJ databases">
        <title>Genome public.</title>
        <authorList>
            <person name="Liu C."/>
            <person name="Sun Q."/>
        </authorList>
    </citation>
    <scope>NUCLEOTIDE SEQUENCE [LARGE SCALE GENOMIC DNA]</scope>
    <source>
        <strain evidence="9 10">NSJ-37</strain>
    </source>
</reference>
<evidence type="ECO:0000256" key="2">
    <source>
        <dbReference type="ARBA" id="ARBA00010323"/>
    </source>
</evidence>
<feature type="transmembrane region" description="Helical" evidence="8">
    <location>
        <begin position="403"/>
        <end position="425"/>
    </location>
</feature>
<evidence type="ECO:0000313" key="10">
    <source>
        <dbReference type="Proteomes" id="UP000606193"/>
    </source>
</evidence>
<feature type="transmembrane region" description="Helical" evidence="8">
    <location>
        <begin position="116"/>
        <end position="134"/>
    </location>
</feature>
<feature type="transmembrane region" description="Helical" evidence="8">
    <location>
        <begin position="39"/>
        <end position="62"/>
    </location>
</feature>
<accession>A0ABR7MY68</accession>
<keyword evidence="5 8" id="KW-1133">Transmembrane helix</keyword>
<keyword evidence="10" id="KW-1185">Reference proteome</keyword>
<keyword evidence="6 7" id="KW-0472">Membrane</keyword>
<feature type="transmembrane region" description="Helical" evidence="8">
    <location>
        <begin position="357"/>
        <end position="382"/>
    </location>
</feature>
<proteinExistence type="inferred from homology"/>
<gene>
    <name evidence="9" type="ORF">H8704_01570</name>
</gene>
<organism evidence="9 10">
    <name type="scientific">Jutongia huaianensis</name>
    <dbReference type="NCBI Taxonomy" id="2763668"/>
    <lineage>
        <taxon>Bacteria</taxon>
        <taxon>Bacillati</taxon>
        <taxon>Bacillota</taxon>
        <taxon>Clostridia</taxon>
        <taxon>Lachnospirales</taxon>
        <taxon>Lachnospiraceae</taxon>
        <taxon>Jutongia</taxon>
    </lineage>
</organism>
<dbReference type="EMBL" id="JACRSX010000001">
    <property type="protein sequence ID" value="MBC8561331.1"/>
    <property type="molecule type" value="Genomic_DNA"/>
</dbReference>
<keyword evidence="3 7" id="KW-1003">Cell membrane</keyword>
<evidence type="ECO:0000313" key="9">
    <source>
        <dbReference type="EMBL" id="MBC8561331.1"/>
    </source>
</evidence>
<evidence type="ECO:0000256" key="3">
    <source>
        <dbReference type="ARBA" id="ARBA00022475"/>
    </source>
</evidence>
<dbReference type="InterPro" id="IPR028362">
    <property type="entry name" value="AlgI"/>
</dbReference>
<dbReference type="PANTHER" id="PTHR13285:SF18">
    <property type="entry name" value="PROTEIN-CYSTEINE N-PALMITOYLTRANSFERASE RASP"/>
    <property type="match status" value="1"/>
</dbReference>
<feature type="transmembrane region" description="Helical" evidence="8">
    <location>
        <begin position="221"/>
        <end position="239"/>
    </location>
</feature>
<evidence type="ECO:0000256" key="5">
    <source>
        <dbReference type="ARBA" id="ARBA00022989"/>
    </source>
</evidence>
<feature type="transmembrane region" description="Helical" evidence="8">
    <location>
        <begin position="146"/>
        <end position="166"/>
    </location>
</feature>
<sequence>MVFSSAIFLFIFLPVVFLGNLLIRPLWAKNLFLTAASLVFYAFGEPVYVFLMIASAAMNYGFGRGLAATERQEIRRFLLVVSVLCDLVILGTFKYAGFLVENINHIAGSHLNVPEIALPVGISFFTFQAMSYVIDVYRNRDMCQKSFMKVLLYISFFPQLIAGPIVRWGEIETQLDHRAVTTDGVAEGICRFVKGLAKKLLLANGLGQIADQVFGLNIGQYSMAVAWLGAICYALQIFYDFSGYSDMAIGLASMFGFHFQENFDHPYSAESIHGFWRRWHISLSSWFKEYVYIPLGGNRKGKLRTEVNKLIVFFLTGIWHGANWTFVIWGMIHGIMNVLEDTILPIRKCRFKWIGNLYTWIIAVTAFVMFRADTAVYGWQMIRTMFGNFSWDMLSRQFILERLDGYTMTLLAAGILFSYPVTGVLARKTLKWREAHSEVWENLRYVGVLLLFFLCVCSLASAAYNPFIYFRF</sequence>
<feature type="transmembrane region" description="Helical" evidence="8">
    <location>
        <begin position="7"/>
        <end position="27"/>
    </location>
</feature>
<dbReference type="Pfam" id="PF03062">
    <property type="entry name" value="MBOAT"/>
    <property type="match status" value="1"/>
</dbReference>
<dbReference type="PIRSF" id="PIRSF500217">
    <property type="entry name" value="AlgI"/>
    <property type="match status" value="1"/>
</dbReference>
<dbReference type="InterPro" id="IPR004299">
    <property type="entry name" value="MBOAT_fam"/>
</dbReference>
<comment type="similarity">
    <text evidence="2 7">Belongs to the membrane-bound acyltransferase family.</text>
</comment>
<evidence type="ECO:0000256" key="8">
    <source>
        <dbReference type="SAM" id="Phobius"/>
    </source>
</evidence>
<evidence type="ECO:0000256" key="4">
    <source>
        <dbReference type="ARBA" id="ARBA00022692"/>
    </source>
</evidence>